<feature type="site" description="Transition state stabilizer" evidence="12">
    <location>
        <position position="65"/>
    </location>
</feature>
<dbReference type="InterPro" id="IPR002016">
    <property type="entry name" value="Haem_peroxidase"/>
</dbReference>
<dbReference type="GO" id="GO:0020037">
    <property type="term" value="F:heme binding"/>
    <property type="evidence" value="ECO:0007669"/>
    <property type="project" value="InterPro"/>
</dbReference>
<evidence type="ECO:0000256" key="13">
    <source>
        <dbReference type="PIRSR" id="PIRSR600823-5"/>
    </source>
</evidence>
<evidence type="ECO:0000259" key="17">
    <source>
        <dbReference type="PROSITE" id="PS50873"/>
    </source>
</evidence>
<keyword evidence="4" id="KW-0349">Heme</keyword>
<sequence>MASSSVPSWLALALLLLVALAATANGDELSPGYYEKTCPNVHRVVRSVMASSVAAQPRMAPAVLRLFFHDCFINGCDASVLLDATPFSRSEKNMEPSASLTGYAVIDDINSARSSTTARPPSPAPTSSPTHPATPSPCSEDPPGACPSAARTRASPPTRNPPRTASPARTTTSASSSPCFQGSTWTPVT</sequence>
<comment type="cofactor">
    <cofactor evidence="11">
        <name>Ca(2+)</name>
        <dbReference type="ChEBI" id="CHEBI:29108"/>
    </cofactor>
    <text evidence="11">Binds 2 calcium ions per subunit.</text>
</comment>
<dbReference type="SUPFAM" id="SSF48113">
    <property type="entry name" value="Heme-dependent peroxidases"/>
    <property type="match status" value="1"/>
</dbReference>
<comment type="cofactor">
    <cofactor evidence="2">
        <name>heme b</name>
        <dbReference type="ChEBI" id="CHEBI:60344"/>
    </cofactor>
</comment>
<protein>
    <recommendedName>
        <fullName evidence="17">Plant heme peroxidase family profile domain-containing protein</fullName>
    </recommendedName>
</protein>
<dbReference type="InterPro" id="IPR000823">
    <property type="entry name" value="Peroxidase_pln"/>
</dbReference>
<reference evidence="18" key="2">
    <citation type="submission" date="2018-03" db="EMBL/GenBank/DDBJ databases">
        <title>The Triticum urartu genome reveals the dynamic nature of wheat genome evolution.</title>
        <authorList>
            <person name="Ling H."/>
            <person name="Ma B."/>
            <person name="Shi X."/>
            <person name="Liu H."/>
            <person name="Dong L."/>
            <person name="Sun H."/>
            <person name="Cao Y."/>
            <person name="Gao Q."/>
            <person name="Zheng S."/>
            <person name="Li Y."/>
            <person name="Yu Y."/>
            <person name="Du H."/>
            <person name="Qi M."/>
            <person name="Li Y."/>
            <person name="Yu H."/>
            <person name="Cui Y."/>
            <person name="Wang N."/>
            <person name="Chen C."/>
            <person name="Wu H."/>
            <person name="Zhao Y."/>
            <person name="Zhang J."/>
            <person name="Li Y."/>
            <person name="Zhou W."/>
            <person name="Zhang B."/>
            <person name="Hu W."/>
            <person name="Eijk M."/>
            <person name="Tang J."/>
            <person name="Witsenboer H."/>
            <person name="Zhao S."/>
            <person name="Li Z."/>
            <person name="Zhang A."/>
            <person name="Wang D."/>
            <person name="Liang C."/>
        </authorList>
    </citation>
    <scope>NUCLEOTIDE SEQUENCE [LARGE SCALE GENOMIC DNA]</scope>
    <source>
        <strain evidence="18">cv. G1812</strain>
    </source>
</reference>
<comment type="catalytic activity">
    <reaction evidence="1">
        <text>2 a phenolic donor + H2O2 = 2 a phenolic radical donor + 2 H2O</text>
        <dbReference type="Rhea" id="RHEA:56136"/>
        <dbReference type="ChEBI" id="CHEBI:15377"/>
        <dbReference type="ChEBI" id="CHEBI:16240"/>
        <dbReference type="ChEBI" id="CHEBI:139520"/>
        <dbReference type="ChEBI" id="CHEBI:139521"/>
        <dbReference type="EC" id="1.11.1.7"/>
    </reaction>
</comment>
<evidence type="ECO:0000256" key="9">
    <source>
        <dbReference type="ARBA" id="ARBA00023324"/>
    </source>
</evidence>
<keyword evidence="5 11" id="KW-0479">Metal-binding</keyword>
<evidence type="ECO:0000256" key="7">
    <source>
        <dbReference type="ARBA" id="ARBA00023002"/>
    </source>
</evidence>
<feature type="region of interest" description="Disordered" evidence="15">
    <location>
        <begin position="111"/>
        <end position="189"/>
    </location>
</feature>
<evidence type="ECO:0000256" key="6">
    <source>
        <dbReference type="ARBA" id="ARBA00022837"/>
    </source>
</evidence>
<feature type="binding site" evidence="11">
    <location>
        <position position="77"/>
    </location>
    <ligand>
        <name>Ca(2+)</name>
        <dbReference type="ChEBI" id="CHEBI:29108"/>
        <label>1</label>
    </ligand>
</feature>
<dbReference type="Proteomes" id="UP000015106">
    <property type="component" value="Chromosome 7"/>
</dbReference>
<feature type="compositionally biased region" description="Low complexity" evidence="15">
    <location>
        <begin position="147"/>
        <end position="178"/>
    </location>
</feature>
<dbReference type="PROSITE" id="PS00436">
    <property type="entry name" value="PEROXIDASE_2"/>
    <property type="match status" value="1"/>
</dbReference>
<evidence type="ECO:0000256" key="16">
    <source>
        <dbReference type="SAM" id="SignalP"/>
    </source>
</evidence>
<evidence type="ECO:0000313" key="18">
    <source>
        <dbReference type="EnsemblPlants" id="TuG1812G0700003833.01.T01"/>
    </source>
</evidence>
<evidence type="ECO:0000256" key="14">
    <source>
        <dbReference type="RuleBase" id="RU004241"/>
    </source>
</evidence>
<keyword evidence="16" id="KW-0732">Signal</keyword>
<evidence type="ECO:0000256" key="2">
    <source>
        <dbReference type="ARBA" id="ARBA00001970"/>
    </source>
</evidence>
<feature type="signal peptide" evidence="16">
    <location>
        <begin position="1"/>
        <end position="26"/>
    </location>
</feature>
<dbReference type="InterPro" id="IPR010255">
    <property type="entry name" value="Haem_peroxidase_sf"/>
</dbReference>
<keyword evidence="13" id="KW-1015">Disulfide bond</keyword>
<keyword evidence="19" id="KW-1185">Reference proteome</keyword>
<evidence type="ECO:0000256" key="8">
    <source>
        <dbReference type="ARBA" id="ARBA00023004"/>
    </source>
</evidence>
<evidence type="ECO:0000256" key="5">
    <source>
        <dbReference type="ARBA" id="ARBA00022723"/>
    </source>
</evidence>
<name>A0A8R7V823_TRIUA</name>
<accession>A0A8R7V823</accession>
<feature type="binding site" evidence="11">
    <location>
        <position position="91"/>
    </location>
    <ligand>
        <name>Ca(2+)</name>
        <dbReference type="ChEBI" id="CHEBI:29108"/>
        <label>1</label>
    </ligand>
</feature>
<dbReference type="GO" id="GO:0042744">
    <property type="term" value="P:hydrogen peroxide catabolic process"/>
    <property type="evidence" value="ECO:0007669"/>
    <property type="project" value="UniProtKB-KW"/>
</dbReference>
<evidence type="ECO:0000256" key="4">
    <source>
        <dbReference type="ARBA" id="ARBA00022617"/>
    </source>
</evidence>
<dbReference type="PRINTS" id="PR00461">
    <property type="entry name" value="PLPEROXIDASE"/>
</dbReference>
<organism evidence="18 19">
    <name type="scientific">Triticum urartu</name>
    <name type="common">Red wild einkorn</name>
    <name type="synonym">Crithodium urartu</name>
    <dbReference type="NCBI Taxonomy" id="4572"/>
    <lineage>
        <taxon>Eukaryota</taxon>
        <taxon>Viridiplantae</taxon>
        <taxon>Streptophyta</taxon>
        <taxon>Embryophyta</taxon>
        <taxon>Tracheophyta</taxon>
        <taxon>Spermatophyta</taxon>
        <taxon>Magnoliopsida</taxon>
        <taxon>Liliopsida</taxon>
        <taxon>Poales</taxon>
        <taxon>Poaceae</taxon>
        <taxon>BOP clade</taxon>
        <taxon>Pooideae</taxon>
        <taxon>Triticodae</taxon>
        <taxon>Triticeae</taxon>
        <taxon>Triticinae</taxon>
        <taxon>Triticum</taxon>
    </lineage>
</organism>
<keyword evidence="6 11" id="KW-0106">Calcium</keyword>
<dbReference type="PANTHER" id="PTHR31388">
    <property type="entry name" value="PEROXIDASE 72-RELATED"/>
    <property type="match status" value="1"/>
</dbReference>
<evidence type="ECO:0000256" key="3">
    <source>
        <dbReference type="ARBA" id="ARBA00022559"/>
    </source>
</evidence>
<reference evidence="19" key="1">
    <citation type="journal article" date="2013" name="Nature">
        <title>Draft genome of the wheat A-genome progenitor Triticum urartu.</title>
        <authorList>
            <person name="Ling H.Q."/>
            <person name="Zhao S."/>
            <person name="Liu D."/>
            <person name="Wang J."/>
            <person name="Sun H."/>
            <person name="Zhang C."/>
            <person name="Fan H."/>
            <person name="Li D."/>
            <person name="Dong L."/>
            <person name="Tao Y."/>
            <person name="Gao C."/>
            <person name="Wu H."/>
            <person name="Li Y."/>
            <person name="Cui Y."/>
            <person name="Guo X."/>
            <person name="Zheng S."/>
            <person name="Wang B."/>
            <person name="Yu K."/>
            <person name="Liang Q."/>
            <person name="Yang W."/>
            <person name="Lou X."/>
            <person name="Chen J."/>
            <person name="Feng M."/>
            <person name="Jian J."/>
            <person name="Zhang X."/>
            <person name="Luo G."/>
            <person name="Jiang Y."/>
            <person name="Liu J."/>
            <person name="Wang Z."/>
            <person name="Sha Y."/>
            <person name="Zhang B."/>
            <person name="Wu H."/>
            <person name="Tang D."/>
            <person name="Shen Q."/>
            <person name="Xue P."/>
            <person name="Zou S."/>
            <person name="Wang X."/>
            <person name="Liu X."/>
            <person name="Wang F."/>
            <person name="Yang Y."/>
            <person name="An X."/>
            <person name="Dong Z."/>
            <person name="Zhang K."/>
            <person name="Zhang X."/>
            <person name="Luo M.C."/>
            <person name="Dvorak J."/>
            <person name="Tong Y."/>
            <person name="Wang J."/>
            <person name="Yang H."/>
            <person name="Li Z."/>
            <person name="Wang D."/>
            <person name="Zhang A."/>
            <person name="Wang J."/>
        </authorList>
    </citation>
    <scope>NUCLEOTIDE SEQUENCE</scope>
    <source>
        <strain evidence="19">cv. G1812</strain>
    </source>
</reference>
<dbReference type="AlphaFoldDB" id="A0A8R7V823"/>
<comment type="similarity">
    <text evidence="14">Belongs to the peroxidase family.</text>
</comment>
<dbReference type="PANTHER" id="PTHR31388:SF19">
    <property type="entry name" value="OS06G0521900 PROTEIN"/>
    <property type="match status" value="1"/>
</dbReference>
<evidence type="ECO:0000313" key="19">
    <source>
        <dbReference type="Proteomes" id="UP000015106"/>
    </source>
</evidence>
<feature type="active site" description="Proton acceptor" evidence="10">
    <location>
        <position position="69"/>
    </location>
</feature>
<keyword evidence="8" id="KW-0408">Iron</keyword>
<feature type="disulfide bond" evidence="13">
    <location>
        <begin position="71"/>
        <end position="76"/>
    </location>
</feature>
<keyword evidence="7" id="KW-0560">Oxidoreductase</keyword>
<dbReference type="InterPro" id="IPR019794">
    <property type="entry name" value="Peroxidases_AS"/>
</dbReference>
<feature type="domain" description="Plant heme peroxidase family profile" evidence="17">
    <location>
        <begin position="28"/>
        <end position="127"/>
    </location>
</feature>
<feature type="compositionally biased region" description="Low complexity" evidence="15">
    <location>
        <begin position="127"/>
        <end position="139"/>
    </location>
</feature>
<feature type="compositionally biased region" description="Polar residues" evidence="15">
    <location>
        <begin position="179"/>
        <end position="189"/>
    </location>
</feature>
<reference evidence="18" key="3">
    <citation type="submission" date="2022-06" db="UniProtKB">
        <authorList>
            <consortium name="EnsemblPlants"/>
        </authorList>
    </citation>
    <scope>IDENTIFICATION</scope>
</reference>
<keyword evidence="9" id="KW-0376">Hydrogen peroxide</keyword>
<keyword evidence="3" id="KW-0575">Peroxidase</keyword>
<dbReference type="Pfam" id="PF00141">
    <property type="entry name" value="peroxidase"/>
    <property type="match status" value="1"/>
</dbReference>
<dbReference type="PROSITE" id="PS50873">
    <property type="entry name" value="PEROXIDASE_4"/>
    <property type="match status" value="1"/>
</dbReference>
<feature type="binding site" evidence="11">
    <location>
        <position position="75"/>
    </location>
    <ligand>
        <name>Ca(2+)</name>
        <dbReference type="ChEBI" id="CHEBI:29108"/>
        <label>1</label>
    </ligand>
</feature>
<dbReference type="Gene3D" id="1.10.520.10">
    <property type="match status" value="1"/>
</dbReference>
<feature type="binding site" evidence="11">
    <location>
        <position position="70"/>
    </location>
    <ligand>
        <name>Ca(2+)</name>
        <dbReference type="ChEBI" id="CHEBI:29108"/>
        <label>1</label>
    </ligand>
</feature>
<dbReference type="Gramene" id="TuG1812G0700003833.01.T01">
    <property type="protein sequence ID" value="TuG1812G0700003833.01.T01"/>
    <property type="gene ID" value="TuG1812G0700003833.01"/>
</dbReference>
<feature type="chain" id="PRO_5035804780" description="Plant heme peroxidase family profile domain-containing protein" evidence="16">
    <location>
        <begin position="27"/>
        <end position="189"/>
    </location>
</feature>
<dbReference type="GO" id="GO:0140825">
    <property type="term" value="F:lactoperoxidase activity"/>
    <property type="evidence" value="ECO:0007669"/>
    <property type="project" value="UniProtKB-EC"/>
</dbReference>
<feature type="binding site" evidence="11">
    <location>
        <position position="79"/>
    </location>
    <ligand>
        <name>Ca(2+)</name>
        <dbReference type="ChEBI" id="CHEBI:29108"/>
        <label>1</label>
    </ligand>
</feature>
<evidence type="ECO:0000256" key="10">
    <source>
        <dbReference type="PIRSR" id="PIRSR600823-1"/>
    </source>
</evidence>
<dbReference type="GO" id="GO:0046872">
    <property type="term" value="F:metal ion binding"/>
    <property type="evidence" value="ECO:0007669"/>
    <property type="project" value="UniProtKB-KW"/>
</dbReference>
<evidence type="ECO:0000256" key="15">
    <source>
        <dbReference type="SAM" id="MobiDB-lite"/>
    </source>
</evidence>
<proteinExistence type="inferred from homology"/>
<evidence type="ECO:0000256" key="12">
    <source>
        <dbReference type="PIRSR" id="PIRSR600823-4"/>
    </source>
</evidence>
<dbReference type="EnsemblPlants" id="TuG1812G0700003833.01.T01">
    <property type="protein sequence ID" value="TuG1812G0700003833.01.T01"/>
    <property type="gene ID" value="TuG1812G0700003833.01"/>
</dbReference>
<evidence type="ECO:0000256" key="1">
    <source>
        <dbReference type="ARBA" id="ARBA00000189"/>
    </source>
</evidence>
<dbReference type="GO" id="GO:0006979">
    <property type="term" value="P:response to oxidative stress"/>
    <property type="evidence" value="ECO:0007669"/>
    <property type="project" value="InterPro"/>
</dbReference>
<evidence type="ECO:0000256" key="11">
    <source>
        <dbReference type="PIRSR" id="PIRSR600823-3"/>
    </source>
</evidence>